<sequence length="240" mass="28436">MKRLKKGALINILILILIIIVILYTLLNSKIFNSNQIRIEGNEKISKDYIVRILDLREDKNIFMYNLKDMEKELEENKYIEDVRVKREFPNKLHIIIIEKEISGIIQDDGLKCYIDNKGKFIDKVKKDEEIDNYLMIDIGYKLDKNNNIKFKKERYKNNLLEVLKNIKSCTLYKKINKVKIEEDSIRMYTPKGLEIIFLNNKEIEKNIKKTEAILIDLQSSKISKGTVDFRQGKNPIYMP</sequence>
<keyword evidence="5 8" id="KW-1133">Transmembrane helix</keyword>
<dbReference type="AlphaFoldDB" id="A0A2P2BTW9"/>
<dbReference type="KEGG" id="rhom:FRIFI_2272"/>
<keyword evidence="4 8" id="KW-0812">Transmembrane</keyword>
<proteinExistence type="predicted"/>
<dbReference type="RefSeq" id="WP_092924166.1">
    <property type="nucleotide sequence ID" value="NZ_FJTZ01000012.1"/>
</dbReference>
<dbReference type="GO" id="GO:0051301">
    <property type="term" value="P:cell division"/>
    <property type="evidence" value="ECO:0007669"/>
    <property type="project" value="UniProtKB-KW"/>
</dbReference>
<evidence type="ECO:0000256" key="3">
    <source>
        <dbReference type="ARBA" id="ARBA00022618"/>
    </source>
</evidence>
<dbReference type="GO" id="GO:0005886">
    <property type="term" value="C:plasma membrane"/>
    <property type="evidence" value="ECO:0007669"/>
    <property type="project" value="TreeGrafter"/>
</dbReference>
<evidence type="ECO:0000256" key="6">
    <source>
        <dbReference type="ARBA" id="ARBA00023136"/>
    </source>
</evidence>
<evidence type="ECO:0000256" key="2">
    <source>
        <dbReference type="ARBA" id="ARBA00022475"/>
    </source>
</evidence>
<evidence type="ECO:0000256" key="7">
    <source>
        <dbReference type="ARBA" id="ARBA00023306"/>
    </source>
</evidence>
<dbReference type="PROSITE" id="PS51779">
    <property type="entry name" value="POTRA"/>
    <property type="match status" value="1"/>
</dbReference>
<comment type="subcellular location">
    <subcellularLocation>
        <location evidence="1">Membrane</location>
    </subcellularLocation>
</comment>
<evidence type="ECO:0000256" key="5">
    <source>
        <dbReference type="ARBA" id="ARBA00022989"/>
    </source>
</evidence>
<feature type="transmembrane region" description="Helical" evidence="8">
    <location>
        <begin position="7"/>
        <end position="27"/>
    </location>
</feature>
<evidence type="ECO:0000256" key="8">
    <source>
        <dbReference type="SAM" id="Phobius"/>
    </source>
</evidence>
<protein>
    <submittedName>
        <fullName evidence="10">POTRA domain, FtsQ-type</fullName>
    </submittedName>
</protein>
<keyword evidence="6 8" id="KW-0472">Membrane</keyword>
<dbReference type="EMBL" id="LN650648">
    <property type="protein sequence ID" value="CEI73799.1"/>
    <property type="molecule type" value="Genomic_DNA"/>
</dbReference>
<dbReference type="InterPro" id="IPR034746">
    <property type="entry name" value="POTRA"/>
</dbReference>
<dbReference type="Pfam" id="PF08478">
    <property type="entry name" value="POTRA_1"/>
    <property type="match status" value="1"/>
</dbReference>
<dbReference type="InterPro" id="IPR013685">
    <property type="entry name" value="POTRA_FtsQ_type"/>
</dbReference>
<dbReference type="Proteomes" id="UP000245695">
    <property type="component" value="Chromosome 1"/>
</dbReference>
<organism evidence="10 11">
    <name type="scientific">Romboutsia hominis</name>
    <dbReference type="NCBI Taxonomy" id="1507512"/>
    <lineage>
        <taxon>Bacteria</taxon>
        <taxon>Bacillati</taxon>
        <taxon>Bacillota</taxon>
        <taxon>Clostridia</taxon>
        <taxon>Peptostreptococcales</taxon>
        <taxon>Peptostreptococcaceae</taxon>
        <taxon>Romboutsia</taxon>
    </lineage>
</organism>
<evidence type="ECO:0000256" key="4">
    <source>
        <dbReference type="ARBA" id="ARBA00022692"/>
    </source>
</evidence>
<dbReference type="PANTHER" id="PTHR37820">
    <property type="entry name" value="CELL DIVISION PROTEIN DIVIB"/>
    <property type="match status" value="1"/>
</dbReference>
<keyword evidence="3" id="KW-0132">Cell division</keyword>
<evidence type="ECO:0000313" key="11">
    <source>
        <dbReference type="Proteomes" id="UP000245695"/>
    </source>
</evidence>
<reference evidence="10 11" key="1">
    <citation type="submission" date="2014-09" db="EMBL/GenBank/DDBJ databases">
        <authorList>
            <person name="Hornung B.V."/>
        </authorList>
    </citation>
    <scope>NUCLEOTIDE SEQUENCE [LARGE SCALE GENOMIC DNA]</scope>
    <source>
        <strain evidence="10 11">FRIFI</strain>
    </source>
</reference>
<dbReference type="Gene3D" id="3.10.20.310">
    <property type="entry name" value="membrane protein fhac"/>
    <property type="match status" value="1"/>
</dbReference>
<keyword evidence="11" id="KW-1185">Reference proteome</keyword>
<keyword evidence="2" id="KW-1003">Cell membrane</keyword>
<dbReference type="InterPro" id="IPR050487">
    <property type="entry name" value="FtsQ_DivIB"/>
</dbReference>
<name>A0A2P2BTW9_9FIRM</name>
<keyword evidence="7" id="KW-0131">Cell cycle</keyword>
<dbReference type="PANTHER" id="PTHR37820:SF1">
    <property type="entry name" value="CELL DIVISION PROTEIN FTSQ"/>
    <property type="match status" value="1"/>
</dbReference>
<accession>A0A2P2BTW9</accession>
<evidence type="ECO:0000259" key="9">
    <source>
        <dbReference type="PROSITE" id="PS51779"/>
    </source>
</evidence>
<evidence type="ECO:0000313" key="10">
    <source>
        <dbReference type="EMBL" id="CEI73799.1"/>
    </source>
</evidence>
<feature type="domain" description="POTRA" evidence="9">
    <location>
        <begin position="32"/>
        <end position="100"/>
    </location>
</feature>
<gene>
    <name evidence="10" type="ORF">FRIFI_2272</name>
</gene>
<evidence type="ECO:0000256" key="1">
    <source>
        <dbReference type="ARBA" id="ARBA00004370"/>
    </source>
</evidence>